<gene>
    <name evidence="1" type="ORF">BF93_14310</name>
</gene>
<dbReference type="Proteomes" id="UP000023067">
    <property type="component" value="Unassembled WGS sequence"/>
</dbReference>
<dbReference type="PATRIC" id="fig|396014.3.peg.1213"/>
<comment type="caution">
    <text evidence="1">The sequence shown here is derived from an EMBL/GenBank/DDBJ whole genome shotgun (WGS) entry which is preliminary data.</text>
</comment>
<dbReference type="EMBL" id="JDYK01000004">
    <property type="protein sequence ID" value="EWS82065.1"/>
    <property type="molecule type" value="Genomic_DNA"/>
</dbReference>
<organism evidence="1 2">
    <name type="scientific">Brachybacterium phenoliresistens</name>
    <dbReference type="NCBI Taxonomy" id="396014"/>
    <lineage>
        <taxon>Bacteria</taxon>
        <taxon>Bacillati</taxon>
        <taxon>Actinomycetota</taxon>
        <taxon>Actinomycetes</taxon>
        <taxon>Micrococcales</taxon>
        <taxon>Dermabacteraceae</taxon>
        <taxon>Brachybacterium</taxon>
    </lineage>
</organism>
<name>Z9JUP2_9MICO</name>
<reference evidence="1 2" key="1">
    <citation type="submission" date="2014-02" db="EMBL/GenBank/DDBJ databases">
        <title>Genome sequence of Brachybacterium phenoliresistens strain W13A50.</title>
        <authorList>
            <person name="Wang X."/>
        </authorList>
    </citation>
    <scope>NUCLEOTIDE SEQUENCE [LARGE SCALE GENOMIC DNA]</scope>
    <source>
        <strain evidence="1 2">W13A50</strain>
    </source>
</reference>
<dbReference type="STRING" id="396014.BF93_14310"/>
<dbReference type="AlphaFoldDB" id="Z9JUP2"/>
<evidence type="ECO:0000313" key="2">
    <source>
        <dbReference type="Proteomes" id="UP000023067"/>
    </source>
</evidence>
<keyword evidence="2" id="KW-1185">Reference proteome</keyword>
<dbReference type="RefSeq" id="WP_038371316.1">
    <property type="nucleotide sequence ID" value="NZ_BAAAOW010000003.1"/>
</dbReference>
<sequence length="71" mass="7885">MITLLLVLLMRAAGTARPDAPSRGAPADREAGERRAVPGIISGIVSEETLGDWRCALWKYTDPERYRRECV</sequence>
<evidence type="ECO:0000313" key="1">
    <source>
        <dbReference type="EMBL" id="EWS82065.1"/>
    </source>
</evidence>
<accession>Z9JUP2</accession>
<proteinExistence type="predicted"/>
<protein>
    <submittedName>
        <fullName evidence="1">Uncharacterized protein</fullName>
    </submittedName>
</protein>
<dbReference type="HOGENOM" id="CLU_2732098_0_0_11"/>